<dbReference type="InterPro" id="IPR034086">
    <property type="entry name" value="PMEI_plant"/>
</dbReference>
<dbReference type="CDD" id="cd15797">
    <property type="entry name" value="PMEI"/>
    <property type="match status" value="1"/>
</dbReference>
<name>A0ABR0V392_REHGL</name>
<evidence type="ECO:0000256" key="4">
    <source>
        <dbReference type="SAM" id="SignalP"/>
    </source>
</evidence>
<sequence length="185" mass="21150">MRFNFITSFLIISCLVLSSSINKSILTCAVDPKKHVTKEYLSNICSKSSNPYLCLHVLKDLIGHPLAKTTFSTLAIRPISMAEPHARETRKMIETMYHGLIDPNREVRDRYRSCIVRYDDVIKYMVEAKRYLKSGDYKKVKSYASGALNRVNSCDKNFAKPPPEPLNLRNANKKFKDLCSIIVTI</sequence>
<keyword evidence="7" id="KW-1185">Reference proteome</keyword>
<dbReference type="NCBIfam" id="TIGR01614">
    <property type="entry name" value="PME_inhib"/>
    <property type="match status" value="1"/>
</dbReference>
<dbReference type="SUPFAM" id="SSF101148">
    <property type="entry name" value="Plant invertase/pectin methylesterase inhibitor"/>
    <property type="match status" value="1"/>
</dbReference>
<dbReference type="Gene3D" id="1.20.140.40">
    <property type="entry name" value="Invertase/pectin methylesterase inhibitor family protein"/>
    <property type="match status" value="1"/>
</dbReference>
<evidence type="ECO:0000313" key="7">
    <source>
        <dbReference type="Proteomes" id="UP001318860"/>
    </source>
</evidence>
<comment type="similarity">
    <text evidence="3">Belongs to the PMEI family.</text>
</comment>
<dbReference type="Proteomes" id="UP001318860">
    <property type="component" value="Unassembled WGS sequence"/>
</dbReference>
<dbReference type="EMBL" id="JABTTQ020001634">
    <property type="protein sequence ID" value="KAK6129500.1"/>
    <property type="molecule type" value="Genomic_DNA"/>
</dbReference>
<dbReference type="PANTHER" id="PTHR36710">
    <property type="entry name" value="PECTINESTERASE INHIBITOR-LIKE"/>
    <property type="match status" value="1"/>
</dbReference>
<feature type="domain" description="Pectinesterase inhibitor" evidence="5">
    <location>
        <begin position="36"/>
        <end position="185"/>
    </location>
</feature>
<dbReference type="InterPro" id="IPR052421">
    <property type="entry name" value="PCW_Enzyme_Inhibitor"/>
</dbReference>
<gene>
    <name evidence="6" type="ORF">DH2020_036733</name>
</gene>
<dbReference type="PANTHER" id="PTHR36710:SF4">
    <property type="entry name" value="PLANT INVERTASE_PECTIN METHYLESTERASE INHIBITOR SUPERFAMILY PROTEIN"/>
    <property type="match status" value="1"/>
</dbReference>
<keyword evidence="2" id="KW-1015">Disulfide bond</keyword>
<accession>A0ABR0V392</accession>
<feature type="chain" id="PRO_5045753475" description="Pectinesterase inhibitor domain-containing protein" evidence="4">
    <location>
        <begin position="19"/>
        <end position="185"/>
    </location>
</feature>
<evidence type="ECO:0000256" key="1">
    <source>
        <dbReference type="ARBA" id="ARBA00022729"/>
    </source>
</evidence>
<dbReference type="InterPro" id="IPR006501">
    <property type="entry name" value="Pectinesterase_inhib_dom"/>
</dbReference>
<proteinExistence type="inferred from homology"/>
<dbReference type="InterPro" id="IPR035513">
    <property type="entry name" value="Invertase/methylesterase_inhib"/>
</dbReference>
<protein>
    <recommendedName>
        <fullName evidence="5">Pectinesterase inhibitor domain-containing protein</fullName>
    </recommendedName>
</protein>
<evidence type="ECO:0000256" key="3">
    <source>
        <dbReference type="ARBA" id="ARBA00038471"/>
    </source>
</evidence>
<evidence type="ECO:0000313" key="6">
    <source>
        <dbReference type="EMBL" id="KAK6129500.1"/>
    </source>
</evidence>
<organism evidence="6 7">
    <name type="scientific">Rehmannia glutinosa</name>
    <name type="common">Chinese foxglove</name>
    <dbReference type="NCBI Taxonomy" id="99300"/>
    <lineage>
        <taxon>Eukaryota</taxon>
        <taxon>Viridiplantae</taxon>
        <taxon>Streptophyta</taxon>
        <taxon>Embryophyta</taxon>
        <taxon>Tracheophyta</taxon>
        <taxon>Spermatophyta</taxon>
        <taxon>Magnoliopsida</taxon>
        <taxon>eudicotyledons</taxon>
        <taxon>Gunneridae</taxon>
        <taxon>Pentapetalae</taxon>
        <taxon>asterids</taxon>
        <taxon>lamiids</taxon>
        <taxon>Lamiales</taxon>
        <taxon>Orobanchaceae</taxon>
        <taxon>Rehmannieae</taxon>
        <taxon>Rehmannia</taxon>
    </lineage>
</organism>
<keyword evidence="1 4" id="KW-0732">Signal</keyword>
<reference evidence="6 7" key="1">
    <citation type="journal article" date="2021" name="Comput. Struct. Biotechnol. J.">
        <title>De novo genome assembly of the potent medicinal plant Rehmannia glutinosa using nanopore technology.</title>
        <authorList>
            <person name="Ma L."/>
            <person name="Dong C."/>
            <person name="Song C."/>
            <person name="Wang X."/>
            <person name="Zheng X."/>
            <person name="Niu Y."/>
            <person name="Chen S."/>
            <person name="Feng W."/>
        </authorList>
    </citation>
    <scope>NUCLEOTIDE SEQUENCE [LARGE SCALE GENOMIC DNA]</scope>
    <source>
        <strain evidence="6">DH-2019</strain>
    </source>
</reference>
<evidence type="ECO:0000259" key="5">
    <source>
        <dbReference type="SMART" id="SM00856"/>
    </source>
</evidence>
<dbReference type="SMART" id="SM00856">
    <property type="entry name" value="PMEI"/>
    <property type="match status" value="1"/>
</dbReference>
<evidence type="ECO:0000256" key="2">
    <source>
        <dbReference type="ARBA" id="ARBA00023157"/>
    </source>
</evidence>
<comment type="caution">
    <text evidence="6">The sequence shown here is derived from an EMBL/GenBank/DDBJ whole genome shotgun (WGS) entry which is preliminary data.</text>
</comment>
<feature type="signal peptide" evidence="4">
    <location>
        <begin position="1"/>
        <end position="18"/>
    </location>
</feature>
<dbReference type="Pfam" id="PF04043">
    <property type="entry name" value="PMEI"/>
    <property type="match status" value="1"/>
</dbReference>